<proteinExistence type="predicted"/>
<reference evidence="2 3" key="1">
    <citation type="journal article" date="2019" name="Commun. Biol.">
        <title>The bagworm genome reveals a unique fibroin gene that provides high tensile strength.</title>
        <authorList>
            <person name="Kono N."/>
            <person name="Nakamura H."/>
            <person name="Ohtoshi R."/>
            <person name="Tomita M."/>
            <person name="Numata K."/>
            <person name="Arakawa K."/>
        </authorList>
    </citation>
    <scope>NUCLEOTIDE SEQUENCE [LARGE SCALE GENOMIC DNA]</scope>
</reference>
<dbReference type="Proteomes" id="UP000299102">
    <property type="component" value="Unassembled WGS sequence"/>
</dbReference>
<gene>
    <name evidence="2" type="ORF">EVAR_12489_1</name>
</gene>
<sequence length="92" mass="10381">MPSLCWATSHQQCNDKIQMYERQWNLTADVKCNCVNTNSPRGSRHVTARGKRGSKFVHSAPLLAYAPTNHFDRVHDPPTAGSVREMNGNQEK</sequence>
<comment type="caution">
    <text evidence="2">The sequence shown here is derived from an EMBL/GenBank/DDBJ whole genome shotgun (WGS) entry which is preliminary data.</text>
</comment>
<accession>A0A4C1TPL6</accession>
<evidence type="ECO:0000313" key="3">
    <source>
        <dbReference type="Proteomes" id="UP000299102"/>
    </source>
</evidence>
<dbReference type="EMBL" id="BGZK01000075">
    <property type="protein sequence ID" value="GBP15898.1"/>
    <property type="molecule type" value="Genomic_DNA"/>
</dbReference>
<evidence type="ECO:0000256" key="1">
    <source>
        <dbReference type="SAM" id="MobiDB-lite"/>
    </source>
</evidence>
<organism evidence="2 3">
    <name type="scientific">Eumeta variegata</name>
    <name type="common">Bagworm moth</name>
    <name type="synonym">Eumeta japonica</name>
    <dbReference type="NCBI Taxonomy" id="151549"/>
    <lineage>
        <taxon>Eukaryota</taxon>
        <taxon>Metazoa</taxon>
        <taxon>Ecdysozoa</taxon>
        <taxon>Arthropoda</taxon>
        <taxon>Hexapoda</taxon>
        <taxon>Insecta</taxon>
        <taxon>Pterygota</taxon>
        <taxon>Neoptera</taxon>
        <taxon>Endopterygota</taxon>
        <taxon>Lepidoptera</taxon>
        <taxon>Glossata</taxon>
        <taxon>Ditrysia</taxon>
        <taxon>Tineoidea</taxon>
        <taxon>Psychidae</taxon>
        <taxon>Oiketicinae</taxon>
        <taxon>Eumeta</taxon>
    </lineage>
</organism>
<protein>
    <submittedName>
        <fullName evidence="2">Uncharacterized protein</fullName>
    </submittedName>
</protein>
<name>A0A4C1TPL6_EUMVA</name>
<dbReference type="AlphaFoldDB" id="A0A4C1TPL6"/>
<evidence type="ECO:0000313" key="2">
    <source>
        <dbReference type="EMBL" id="GBP15898.1"/>
    </source>
</evidence>
<feature type="region of interest" description="Disordered" evidence="1">
    <location>
        <begin position="69"/>
        <end position="92"/>
    </location>
</feature>
<keyword evidence="3" id="KW-1185">Reference proteome</keyword>